<accession>A0A1N6G8T0</accession>
<organism evidence="1 2">
    <name type="scientific">Sulfurivirga caldicuralii</name>
    <dbReference type="NCBI Taxonomy" id="364032"/>
    <lineage>
        <taxon>Bacteria</taxon>
        <taxon>Pseudomonadati</taxon>
        <taxon>Pseudomonadota</taxon>
        <taxon>Gammaproteobacteria</taxon>
        <taxon>Thiotrichales</taxon>
        <taxon>Piscirickettsiaceae</taxon>
        <taxon>Sulfurivirga</taxon>
    </lineage>
</organism>
<proteinExistence type="predicted"/>
<keyword evidence="2" id="KW-1185">Reference proteome</keyword>
<dbReference type="Proteomes" id="UP000198461">
    <property type="component" value="Unassembled WGS sequence"/>
</dbReference>
<reference evidence="1 2" key="1">
    <citation type="submission" date="2016-11" db="EMBL/GenBank/DDBJ databases">
        <authorList>
            <person name="Jaros S."/>
            <person name="Januszkiewicz K."/>
            <person name="Wedrychowicz H."/>
        </authorList>
    </citation>
    <scope>NUCLEOTIDE SEQUENCE [LARGE SCALE GENOMIC DNA]</scope>
    <source>
        <strain evidence="1 2">DSM 17737</strain>
    </source>
</reference>
<protein>
    <submittedName>
        <fullName evidence="1">Uncharacterized protein</fullName>
    </submittedName>
</protein>
<evidence type="ECO:0000313" key="2">
    <source>
        <dbReference type="Proteomes" id="UP000198461"/>
    </source>
</evidence>
<name>A0A1N6G8T0_9GAMM</name>
<dbReference type="EMBL" id="FSRE01000003">
    <property type="protein sequence ID" value="SIO03822.1"/>
    <property type="molecule type" value="Genomic_DNA"/>
</dbReference>
<sequence>MSEADFARLWDAIDGSPIAFKVDLLHWERLDNPTLRAQIQQDRVQIYP</sequence>
<dbReference type="AlphaFoldDB" id="A0A1N6G8T0"/>
<gene>
    <name evidence="1" type="ORF">SAMN05443662_1236</name>
</gene>
<evidence type="ECO:0000313" key="1">
    <source>
        <dbReference type="EMBL" id="SIO03822.1"/>
    </source>
</evidence>
<dbReference type="STRING" id="364032.SAMN05443662_1236"/>